<evidence type="ECO:0000256" key="8">
    <source>
        <dbReference type="SAM" id="SignalP"/>
    </source>
</evidence>
<evidence type="ECO:0000256" key="4">
    <source>
        <dbReference type="ARBA" id="ARBA00022968"/>
    </source>
</evidence>
<keyword evidence="6" id="KW-0333">Golgi apparatus</keyword>
<name>A0A9X2F0V2_9SPHI</name>
<accession>A0A9X2F0V2</accession>
<reference evidence="9" key="1">
    <citation type="submission" date="2022-06" db="EMBL/GenBank/DDBJ databases">
        <title>Solitalea sp. MAHUQ-68 isolated from rhizospheric soil.</title>
        <authorList>
            <person name="Huq M.A."/>
        </authorList>
    </citation>
    <scope>NUCLEOTIDE SEQUENCE</scope>
    <source>
        <strain evidence="9">MAHUQ-68</strain>
    </source>
</reference>
<keyword evidence="5" id="KW-1133">Transmembrane helix</keyword>
<dbReference type="PROSITE" id="PS51257">
    <property type="entry name" value="PROKAR_LIPOPROTEIN"/>
    <property type="match status" value="1"/>
</dbReference>
<comment type="caution">
    <text evidence="9">The sequence shown here is derived from an EMBL/GenBank/DDBJ whole genome shotgun (WGS) entry which is preliminary data.</text>
</comment>
<gene>
    <name evidence="9" type="ORF">NF867_03855</name>
</gene>
<protein>
    <submittedName>
        <fullName evidence="9">Glycoside hydrolase family 71/99-like protein</fullName>
    </submittedName>
</protein>
<keyword evidence="4" id="KW-0735">Signal-anchor</keyword>
<keyword evidence="7" id="KW-0472">Membrane</keyword>
<dbReference type="RefSeq" id="WP_252586228.1">
    <property type="nucleotide sequence ID" value="NZ_JAMWYS010000016.1"/>
</dbReference>
<evidence type="ECO:0000313" key="10">
    <source>
        <dbReference type="Proteomes" id="UP001155182"/>
    </source>
</evidence>
<evidence type="ECO:0000256" key="7">
    <source>
        <dbReference type="ARBA" id="ARBA00023136"/>
    </source>
</evidence>
<evidence type="ECO:0000256" key="6">
    <source>
        <dbReference type="ARBA" id="ARBA00023034"/>
    </source>
</evidence>
<sequence>MRIHALLLCAMLIVCACGKSSDDPPQKSEEFKVTVYPAEKVQKTKTQKVYVHLMPWFESKETSPDGKWGQHWTMANKNPDIINGSGQREIAAHFYPLTGPYASGDAAIIEYQLLLMKLSGIDGVFIDWPGTTVLYDYPLLVKNTEKLIAKLDKVGLTFAIVYEDQNINHAYDAKVISDKLAAAQQDMAYLSSNYFTKSSYIKLNNKPLLMVFGPQTFTTENEWTNVFNGLSTKPAFFTLWNASSKSGKNATGEFAWVTKPHLADLNNFYGNAYSGVKIASAYPGFKDFYTQGGWGNTLFTIDHNNISTFNATLDLALNSGLESIQLVTWNDYGEGTMLEPTKEFGYGFLTSLQSKLGVNYTQTELELVAKLYEMRKKYPGSAENQKKMDQVFYYLVSNKITEAKALLQEIK</sequence>
<dbReference type="PANTHER" id="PTHR13572">
    <property type="entry name" value="ENDO-ALPHA-1,2-MANNOSIDASE"/>
    <property type="match status" value="1"/>
</dbReference>
<evidence type="ECO:0000256" key="5">
    <source>
        <dbReference type="ARBA" id="ARBA00022989"/>
    </source>
</evidence>
<evidence type="ECO:0000256" key="2">
    <source>
        <dbReference type="ARBA" id="ARBA00022692"/>
    </source>
</evidence>
<feature type="chain" id="PRO_5040764182" evidence="8">
    <location>
        <begin position="17"/>
        <end position="411"/>
    </location>
</feature>
<dbReference type="GO" id="GO:0004559">
    <property type="term" value="F:alpha-mannosidase activity"/>
    <property type="evidence" value="ECO:0007669"/>
    <property type="project" value="TreeGrafter"/>
</dbReference>
<dbReference type="PANTHER" id="PTHR13572:SF4">
    <property type="entry name" value="RE57134P"/>
    <property type="match status" value="1"/>
</dbReference>
<dbReference type="Proteomes" id="UP001155182">
    <property type="component" value="Unassembled WGS sequence"/>
</dbReference>
<comment type="subcellular location">
    <subcellularLocation>
        <location evidence="1">Golgi apparatus membrane</location>
        <topology evidence="1">Single-pass type II membrane protein</topology>
    </subcellularLocation>
</comment>
<evidence type="ECO:0000313" key="9">
    <source>
        <dbReference type="EMBL" id="MCO4291995.1"/>
    </source>
</evidence>
<feature type="signal peptide" evidence="8">
    <location>
        <begin position="1"/>
        <end position="16"/>
    </location>
</feature>
<evidence type="ECO:0000256" key="3">
    <source>
        <dbReference type="ARBA" id="ARBA00022801"/>
    </source>
</evidence>
<proteinExistence type="predicted"/>
<dbReference type="InterPro" id="IPR026071">
    <property type="entry name" value="Glyco_Hydrolase_99"/>
</dbReference>
<evidence type="ECO:0000256" key="1">
    <source>
        <dbReference type="ARBA" id="ARBA00004323"/>
    </source>
</evidence>
<dbReference type="AlphaFoldDB" id="A0A9X2F0V2"/>
<dbReference type="EMBL" id="JAMWYS010000016">
    <property type="protein sequence ID" value="MCO4291995.1"/>
    <property type="molecule type" value="Genomic_DNA"/>
</dbReference>
<keyword evidence="3 9" id="KW-0378">Hydrolase</keyword>
<organism evidence="9 10">
    <name type="scientific">Solitalea agri</name>
    <dbReference type="NCBI Taxonomy" id="2953739"/>
    <lineage>
        <taxon>Bacteria</taxon>
        <taxon>Pseudomonadati</taxon>
        <taxon>Bacteroidota</taxon>
        <taxon>Sphingobacteriia</taxon>
        <taxon>Sphingobacteriales</taxon>
        <taxon>Sphingobacteriaceae</taxon>
        <taxon>Solitalea</taxon>
    </lineage>
</organism>
<keyword evidence="8" id="KW-0732">Signal</keyword>
<dbReference type="Gene3D" id="3.20.20.80">
    <property type="entry name" value="Glycosidases"/>
    <property type="match status" value="1"/>
</dbReference>
<dbReference type="CDD" id="cd11575">
    <property type="entry name" value="GH99_GH71_like_3"/>
    <property type="match status" value="1"/>
</dbReference>
<keyword evidence="10" id="KW-1185">Reference proteome</keyword>
<keyword evidence="2" id="KW-0812">Transmembrane</keyword>